<protein>
    <submittedName>
        <fullName evidence="2">Uncharacterized protein</fullName>
    </submittedName>
</protein>
<dbReference type="KEGG" id="pfj:MYCFIDRAFT_81057"/>
<dbReference type="RefSeq" id="XP_007930248.1">
    <property type="nucleotide sequence ID" value="XM_007932057.1"/>
</dbReference>
<feature type="region of interest" description="Disordered" evidence="1">
    <location>
        <begin position="1"/>
        <end position="58"/>
    </location>
</feature>
<accession>M2ZKE7</accession>
<name>M2ZKE7_PSEFD</name>
<proteinExistence type="predicted"/>
<feature type="compositionally biased region" description="Basic residues" evidence="1">
    <location>
        <begin position="11"/>
        <end position="22"/>
    </location>
</feature>
<gene>
    <name evidence="2" type="ORF">MYCFIDRAFT_81057</name>
</gene>
<reference evidence="2 3" key="1">
    <citation type="journal article" date="2012" name="PLoS Pathog.">
        <title>Diverse lifestyles and strategies of plant pathogenesis encoded in the genomes of eighteen Dothideomycetes fungi.</title>
        <authorList>
            <person name="Ohm R.A."/>
            <person name="Feau N."/>
            <person name="Henrissat B."/>
            <person name="Schoch C.L."/>
            <person name="Horwitz B.A."/>
            <person name="Barry K.W."/>
            <person name="Condon B.J."/>
            <person name="Copeland A.C."/>
            <person name="Dhillon B."/>
            <person name="Glaser F."/>
            <person name="Hesse C.N."/>
            <person name="Kosti I."/>
            <person name="LaButti K."/>
            <person name="Lindquist E.A."/>
            <person name="Lucas S."/>
            <person name="Salamov A.A."/>
            <person name="Bradshaw R.E."/>
            <person name="Ciuffetti L."/>
            <person name="Hamelin R.C."/>
            <person name="Kema G.H.J."/>
            <person name="Lawrence C."/>
            <person name="Scott J.A."/>
            <person name="Spatafora J.W."/>
            <person name="Turgeon B.G."/>
            <person name="de Wit P.J.G.M."/>
            <person name="Zhong S."/>
            <person name="Goodwin S.B."/>
            <person name="Grigoriev I.V."/>
        </authorList>
    </citation>
    <scope>NUCLEOTIDE SEQUENCE [LARGE SCALE GENOMIC DNA]</scope>
    <source>
        <strain evidence="2 3">CIRAD86</strain>
    </source>
</reference>
<sequence>MASKVKAQRNMPRKREPKKPHAHQQCTPVPEAEPTPKPSSTESTDVEHAKKNARTRAGRRFSMGLEPEVDVFDEVWALIAEREARRRVSVWGHNAEDMRDYDEAGKRVVEWLANVR</sequence>
<keyword evidence="3" id="KW-1185">Reference proteome</keyword>
<evidence type="ECO:0000313" key="2">
    <source>
        <dbReference type="EMBL" id="EME79564.1"/>
    </source>
</evidence>
<organism evidence="2 3">
    <name type="scientific">Pseudocercospora fijiensis (strain CIRAD86)</name>
    <name type="common">Black leaf streak disease fungus</name>
    <name type="synonym">Mycosphaerella fijiensis</name>
    <dbReference type="NCBI Taxonomy" id="383855"/>
    <lineage>
        <taxon>Eukaryota</taxon>
        <taxon>Fungi</taxon>
        <taxon>Dikarya</taxon>
        <taxon>Ascomycota</taxon>
        <taxon>Pezizomycotina</taxon>
        <taxon>Dothideomycetes</taxon>
        <taxon>Dothideomycetidae</taxon>
        <taxon>Mycosphaerellales</taxon>
        <taxon>Mycosphaerellaceae</taxon>
        <taxon>Pseudocercospora</taxon>
    </lineage>
</organism>
<evidence type="ECO:0000313" key="3">
    <source>
        <dbReference type="Proteomes" id="UP000016932"/>
    </source>
</evidence>
<dbReference type="EMBL" id="KB446562">
    <property type="protein sequence ID" value="EME79564.1"/>
    <property type="molecule type" value="Genomic_DNA"/>
</dbReference>
<dbReference type="AlphaFoldDB" id="M2ZKE7"/>
<dbReference type="GeneID" id="19341791"/>
<dbReference type="VEuPathDB" id="FungiDB:MYCFIDRAFT_81057"/>
<dbReference type="HOGENOM" id="CLU_2097895_0_0_1"/>
<dbReference type="OrthoDB" id="10386602at2759"/>
<evidence type="ECO:0000256" key="1">
    <source>
        <dbReference type="SAM" id="MobiDB-lite"/>
    </source>
</evidence>
<dbReference type="Proteomes" id="UP000016932">
    <property type="component" value="Unassembled WGS sequence"/>
</dbReference>